<evidence type="ECO:0000256" key="3">
    <source>
        <dbReference type="ARBA" id="ARBA00022574"/>
    </source>
</evidence>
<comment type="subcellular location">
    <subcellularLocation>
        <location evidence="1">Cytoplasm</location>
    </subcellularLocation>
</comment>
<dbReference type="Proteomes" id="UP000594262">
    <property type="component" value="Unplaced"/>
</dbReference>
<evidence type="ECO:0000313" key="10">
    <source>
        <dbReference type="Proteomes" id="UP000594262"/>
    </source>
</evidence>
<organism evidence="9 10">
    <name type="scientific">Clytia hemisphaerica</name>
    <dbReference type="NCBI Taxonomy" id="252671"/>
    <lineage>
        <taxon>Eukaryota</taxon>
        <taxon>Metazoa</taxon>
        <taxon>Cnidaria</taxon>
        <taxon>Hydrozoa</taxon>
        <taxon>Hydroidolina</taxon>
        <taxon>Leptothecata</taxon>
        <taxon>Obeliida</taxon>
        <taxon>Clytiidae</taxon>
        <taxon>Clytia</taxon>
    </lineage>
</organism>
<dbReference type="PROSITE" id="PS00678">
    <property type="entry name" value="WD_REPEATS_1"/>
    <property type="match status" value="1"/>
</dbReference>
<dbReference type="PROSITE" id="PS50294">
    <property type="entry name" value="WD_REPEATS_REGION"/>
    <property type="match status" value="2"/>
</dbReference>
<keyword evidence="10" id="KW-1185">Reference proteome</keyword>
<dbReference type="InterPro" id="IPR001680">
    <property type="entry name" value="WD40_rpt"/>
</dbReference>
<evidence type="ECO:0000256" key="2">
    <source>
        <dbReference type="ARBA" id="ARBA00022490"/>
    </source>
</evidence>
<dbReference type="RefSeq" id="XP_066913209.1">
    <property type="nucleotide sequence ID" value="XM_067057108.1"/>
</dbReference>
<feature type="repeat" description="WD" evidence="8">
    <location>
        <begin position="96"/>
        <end position="129"/>
    </location>
</feature>
<dbReference type="InterPro" id="IPR015943">
    <property type="entry name" value="WD40/YVTN_repeat-like_dom_sf"/>
</dbReference>
<dbReference type="PANTHER" id="PTHR22842">
    <property type="entry name" value="WD40 REPEAT PROTEIN"/>
    <property type="match status" value="1"/>
</dbReference>
<dbReference type="EnsemblMetazoa" id="CLYHEMT015070.1">
    <property type="protein sequence ID" value="CLYHEMP015070.1"/>
    <property type="gene ID" value="CLYHEMG015070"/>
</dbReference>
<evidence type="ECO:0000256" key="6">
    <source>
        <dbReference type="ARBA" id="ARBA00040453"/>
    </source>
</evidence>
<feature type="repeat" description="WD" evidence="8">
    <location>
        <begin position="12"/>
        <end position="44"/>
    </location>
</feature>
<accession>A0A7M5WYS6</accession>
<comment type="similarity">
    <text evidence="5">Belongs to the WD repeat MORG1 family.</text>
</comment>
<dbReference type="Gene3D" id="2.130.10.10">
    <property type="entry name" value="YVTN repeat-like/Quinoprotein amine dehydrogenase"/>
    <property type="match status" value="1"/>
</dbReference>
<evidence type="ECO:0000256" key="1">
    <source>
        <dbReference type="ARBA" id="ARBA00004496"/>
    </source>
</evidence>
<dbReference type="PRINTS" id="PR00320">
    <property type="entry name" value="GPROTEINBRPT"/>
</dbReference>
<evidence type="ECO:0000256" key="4">
    <source>
        <dbReference type="ARBA" id="ARBA00022737"/>
    </source>
</evidence>
<name>A0A7M5WYS6_9CNID</name>
<evidence type="ECO:0000256" key="8">
    <source>
        <dbReference type="PROSITE-ProRule" id="PRU00221"/>
    </source>
</evidence>
<dbReference type="GO" id="GO:0071013">
    <property type="term" value="C:catalytic step 2 spliceosome"/>
    <property type="evidence" value="ECO:0007669"/>
    <property type="project" value="TreeGrafter"/>
</dbReference>
<dbReference type="PROSITE" id="PS50082">
    <property type="entry name" value="WD_REPEATS_2"/>
    <property type="match status" value="4"/>
</dbReference>
<dbReference type="InterPro" id="IPR019775">
    <property type="entry name" value="WD40_repeat_CS"/>
</dbReference>
<dbReference type="InterPro" id="IPR036322">
    <property type="entry name" value="WD40_repeat_dom_sf"/>
</dbReference>
<dbReference type="CDD" id="cd00200">
    <property type="entry name" value="WD40"/>
    <property type="match status" value="1"/>
</dbReference>
<evidence type="ECO:0000313" key="9">
    <source>
        <dbReference type="EnsemblMetazoa" id="CLYHEMP015070.1"/>
    </source>
</evidence>
<keyword evidence="2" id="KW-0963">Cytoplasm</keyword>
<dbReference type="PANTHER" id="PTHR22842:SF3">
    <property type="entry name" value="WD REPEAT DOMAIN-CONTAINING PROTEIN 83"/>
    <property type="match status" value="1"/>
</dbReference>
<dbReference type="InterPro" id="IPR020472">
    <property type="entry name" value="WD40_PAC1"/>
</dbReference>
<sequence length="314" mass="34688">MDKLPLKHVVTVNERGSAIRAVRFNFDGEYCMTCGSDKSVKLWNPYKNILLKTYSGHGYEVLDCASSTDNSRLASCSADKTVVLWDVATGQVVRKYRGHLGRVNCVKFNSPDSSVILSGSYDATVRCWDCRSRSLEPIQIIDDAKDSISSLQVTENEILTGSVDSYSRIYDIRKGQLREDCMGESITSISITNDGQCILASLLASSIKLIDKDNGSVLNSFEGHVNKEYKVDSCVSSNDTHVMSGSEDGCIYFWDLIEAKVVTKTVDAHKGVVYSMSKHPEKNSILTAATDGVKLWTCNEDEIKDDEQQGIKST</sequence>
<evidence type="ECO:0000256" key="7">
    <source>
        <dbReference type="ARBA" id="ARBA00042222"/>
    </source>
</evidence>
<dbReference type="SUPFAM" id="SSF50978">
    <property type="entry name" value="WD40 repeat-like"/>
    <property type="match status" value="1"/>
</dbReference>
<keyword evidence="3 8" id="KW-0853">WD repeat</keyword>
<dbReference type="GO" id="GO:0000398">
    <property type="term" value="P:mRNA splicing, via spliceosome"/>
    <property type="evidence" value="ECO:0007669"/>
    <property type="project" value="TreeGrafter"/>
</dbReference>
<keyword evidence="4" id="KW-0677">Repeat</keyword>
<proteinExistence type="inferred from homology"/>
<feature type="repeat" description="WD" evidence="8">
    <location>
        <begin position="236"/>
        <end position="264"/>
    </location>
</feature>
<protein>
    <recommendedName>
        <fullName evidence="6">WD repeat domain-containing protein 83</fullName>
    </recommendedName>
    <alternativeName>
        <fullName evidence="7">Mitogen-activated protein kinase organizer 1</fullName>
    </alternativeName>
</protein>
<dbReference type="AlphaFoldDB" id="A0A7M5WYS6"/>
<reference evidence="9" key="1">
    <citation type="submission" date="2021-01" db="UniProtKB">
        <authorList>
            <consortium name="EnsemblMetazoa"/>
        </authorList>
    </citation>
    <scope>IDENTIFICATION</scope>
</reference>
<dbReference type="GO" id="GO:0005737">
    <property type="term" value="C:cytoplasm"/>
    <property type="evidence" value="ECO:0007669"/>
    <property type="project" value="UniProtKB-SubCell"/>
</dbReference>
<feature type="repeat" description="WD" evidence="8">
    <location>
        <begin position="54"/>
        <end position="95"/>
    </location>
</feature>
<dbReference type="SMART" id="SM00320">
    <property type="entry name" value="WD40"/>
    <property type="match status" value="7"/>
</dbReference>
<dbReference type="OrthoDB" id="71437at2759"/>
<evidence type="ECO:0000256" key="5">
    <source>
        <dbReference type="ARBA" id="ARBA00038145"/>
    </source>
</evidence>
<dbReference type="Pfam" id="PF00400">
    <property type="entry name" value="WD40"/>
    <property type="match status" value="4"/>
</dbReference>
<dbReference type="InterPro" id="IPR051980">
    <property type="entry name" value="WD_repeat_MORG1"/>
</dbReference>
<dbReference type="GeneID" id="136800451"/>